<protein>
    <recommendedName>
        <fullName evidence="3">HicA toxin of toxin-antitoxin</fullName>
    </recommendedName>
</protein>
<name>A0ABT4CCJ9_9ACTN</name>
<evidence type="ECO:0000313" key="1">
    <source>
        <dbReference type="EMBL" id="MCY4726685.1"/>
    </source>
</evidence>
<accession>A0ABT4CCJ9</accession>
<reference evidence="1" key="1">
    <citation type="submission" date="2022-08" db="EMBL/GenBank/DDBJ databases">
        <title>Genome sequencing of Nocardioides sp. STR2.</title>
        <authorList>
            <person name="So Y."/>
        </authorList>
    </citation>
    <scope>NUCLEOTIDE SEQUENCE</scope>
    <source>
        <strain evidence="1">STR2</strain>
    </source>
</reference>
<dbReference type="RefSeq" id="WP_268111591.1">
    <property type="nucleotide sequence ID" value="NZ_JAPPUX010000003.1"/>
</dbReference>
<dbReference type="Proteomes" id="UP001074726">
    <property type="component" value="Unassembled WGS sequence"/>
</dbReference>
<evidence type="ECO:0000313" key="2">
    <source>
        <dbReference type="Proteomes" id="UP001074726"/>
    </source>
</evidence>
<organism evidence="1 2">
    <name type="scientific">Nocardioides pini</name>
    <dbReference type="NCBI Taxonomy" id="2975053"/>
    <lineage>
        <taxon>Bacteria</taxon>
        <taxon>Bacillati</taxon>
        <taxon>Actinomycetota</taxon>
        <taxon>Actinomycetes</taxon>
        <taxon>Propionibacteriales</taxon>
        <taxon>Nocardioidaceae</taxon>
        <taxon>Nocardioides</taxon>
    </lineage>
</organism>
<comment type="caution">
    <text evidence="1">The sequence shown here is derived from an EMBL/GenBank/DDBJ whole genome shotgun (WGS) entry which is preliminary data.</text>
</comment>
<dbReference type="EMBL" id="JAPPUX010000003">
    <property type="protein sequence ID" value="MCY4726685.1"/>
    <property type="molecule type" value="Genomic_DNA"/>
</dbReference>
<proteinExistence type="predicted"/>
<evidence type="ECO:0008006" key="3">
    <source>
        <dbReference type="Google" id="ProtNLM"/>
    </source>
</evidence>
<keyword evidence="2" id="KW-1185">Reference proteome</keyword>
<gene>
    <name evidence="1" type="ORF">NYO98_10385</name>
</gene>
<sequence length="65" mass="7525">MNKDVRQLMKAAKREGLEVATQGDHLRVTNPATGEWTTVAKTPSDYRWRKNCLVHLRRIGFRGCR</sequence>